<dbReference type="OrthoDB" id="3541176at2"/>
<feature type="region of interest" description="Disordered" evidence="2">
    <location>
        <begin position="1"/>
        <end position="47"/>
    </location>
</feature>
<feature type="compositionally biased region" description="Basic and acidic residues" evidence="2">
    <location>
        <begin position="175"/>
        <end position="184"/>
    </location>
</feature>
<evidence type="ECO:0000256" key="2">
    <source>
        <dbReference type="SAM" id="MobiDB-lite"/>
    </source>
</evidence>
<organism evidence="3 4">
    <name type="scientific">Streptosporangium subroseum</name>
    <dbReference type="NCBI Taxonomy" id="106412"/>
    <lineage>
        <taxon>Bacteria</taxon>
        <taxon>Bacillati</taxon>
        <taxon>Actinomycetota</taxon>
        <taxon>Actinomycetes</taxon>
        <taxon>Streptosporangiales</taxon>
        <taxon>Streptosporangiaceae</taxon>
        <taxon>Streptosporangium</taxon>
    </lineage>
</organism>
<comment type="similarity">
    <text evidence="1">Belongs to the asp23 family.</text>
</comment>
<dbReference type="Pfam" id="PF03780">
    <property type="entry name" value="Asp23"/>
    <property type="match status" value="1"/>
</dbReference>
<accession>A0A239H948</accession>
<reference evidence="3 4" key="1">
    <citation type="submission" date="2017-06" db="EMBL/GenBank/DDBJ databases">
        <authorList>
            <person name="Kim H.J."/>
            <person name="Triplett B.A."/>
        </authorList>
    </citation>
    <scope>NUCLEOTIDE SEQUENCE [LARGE SCALE GENOMIC DNA]</scope>
    <source>
        <strain evidence="3 4">CGMCC 4.2132</strain>
    </source>
</reference>
<keyword evidence="4" id="KW-1185">Reference proteome</keyword>
<sequence length="184" mass="19771">MTTPVEHRATETPANAGDLPTRPPGDDTPADAAWSAQPVRRAVPAEQRGRTEIAERVVSRIAARAAGEVARVSKVGERGPLTFRGGARATVDGELTALRLDVTVEYPAPLLHVADEVRQHVSERIHTLTGLAVGHIDIDVTNVVPSRVTPLTEYTVTRSPTAPDDYSMTCSRTPQAERPEGEGR</sequence>
<dbReference type="RefSeq" id="WP_089208427.1">
    <property type="nucleotide sequence ID" value="NZ_FZOD01000016.1"/>
</dbReference>
<dbReference type="EMBL" id="FZOD01000016">
    <property type="protein sequence ID" value="SNS77880.1"/>
    <property type="molecule type" value="Genomic_DNA"/>
</dbReference>
<evidence type="ECO:0000313" key="3">
    <source>
        <dbReference type="EMBL" id="SNS77880.1"/>
    </source>
</evidence>
<evidence type="ECO:0000313" key="4">
    <source>
        <dbReference type="Proteomes" id="UP000198282"/>
    </source>
</evidence>
<feature type="region of interest" description="Disordered" evidence="2">
    <location>
        <begin position="157"/>
        <end position="184"/>
    </location>
</feature>
<evidence type="ECO:0000256" key="1">
    <source>
        <dbReference type="ARBA" id="ARBA00005721"/>
    </source>
</evidence>
<name>A0A239H948_9ACTN</name>
<dbReference type="InterPro" id="IPR005531">
    <property type="entry name" value="Asp23"/>
</dbReference>
<protein>
    <submittedName>
        <fullName evidence="3">Uncharacterized conserved protein YloU, alkaline shock protein (Asp23) family</fullName>
    </submittedName>
</protein>
<dbReference type="AlphaFoldDB" id="A0A239H948"/>
<dbReference type="Proteomes" id="UP000198282">
    <property type="component" value="Unassembled WGS sequence"/>
</dbReference>
<gene>
    <name evidence="3" type="ORF">SAMN05216276_10169</name>
</gene>
<proteinExistence type="inferred from homology"/>
<feature type="compositionally biased region" description="Basic and acidic residues" evidence="2">
    <location>
        <begin position="1"/>
        <end position="10"/>
    </location>
</feature>